<reference evidence="6" key="1">
    <citation type="journal article" date="2020" name="Stud. Mycol.">
        <title>101 Dothideomycetes genomes: a test case for predicting lifestyles and emergence of pathogens.</title>
        <authorList>
            <person name="Haridas S."/>
            <person name="Albert R."/>
            <person name="Binder M."/>
            <person name="Bloem J."/>
            <person name="Labutti K."/>
            <person name="Salamov A."/>
            <person name="Andreopoulos B."/>
            <person name="Baker S."/>
            <person name="Barry K."/>
            <person name="Bills G."/>
            <person name="Bluhm B."/>
            <person name="Cannon C."/>
            <person name="Castanera R."/>
            <person name="Culley D."/>
            <person name="Daum C."/>
            <person name="Ezra D."/>
            <person name="Gonzalez J."/>
            <person name="Henrissat B."/>
            <person name="Kuo A."/>
            <person name="Liang C."/>
            <person name="Lipzen A."/>
            <person name="Lutzoni F."/>
            <person name="Magnuson J."/>
            <person name="Mondo S."/>
            <person name="Nolan M."/>
            <person name="Ohm R."/>
            <person name="Pangilinan J."/>
            <person name="Park H.-J."/>
            <person name="Ramirez L."/>
            <person name="Alfaro M."/>
            <person name="Sun H."/>
            <person name="Tritt A."/>
            <person name="Yoshinaga Y."/>
            <person name="Zwiers L.-H."/>
            <person name="Turgeon B."/>
            <person name="Goodwin S."/>
            <person name="Spatafora J."/>
            <person name="Crous P."/>
            <person name="Grigoriev I."/>
        </authorList>
    </citation>
    <scope>NUCLEOTIDE SEQUENCE</scope>
    <source>
        <strain evidence="6">CBS 125425</strain>
    </source>
</reference>
<keyword evidence="3" id="KW-0812">Transmembrane</keyword>
<keyword evidence="4" id="KW-1133">Transmembrane helix</keyword>
<evidence type="ECO:0000256" key="4">
    <source>
        <dbReference type="ARBA" id="ARBA00022989"/>
    </source>
</evidence>
<dbReference type="GO" id="GO:0015233">
    <property type="term" value="F:pantothenate transmembrane transporter activity"/>
    <property type="evidence" value="ECO:0007669"/>
    <property type="project" value="TreeGrafter"/>
</dbReference>
<dbReference type="GO" id="GO:0098717">
    <property type="term" value="P:pantothenate import across plasma membrane"/>
    <property type="evidence" value="ECO:0007669"/>
    <property type="project" value="TreeGrafter"/>
</dbReference>
<evidence type="ECO:0000256" key="2">
    <source>
        <dbReference type="ARBA" id="ARBA00022448"/>
    </source>
</evidence>
<dbReference type="EMBL" id="ML996236">
    <property type="protein sequence ID" value="KAF2729752.1"/>
    <property type="molecule type" value="Genomic_DNA"/>
</dbReference>
<dbReference type="Proteomes" id="UP000799444">
    <property type="component" value="Unassembled WGS sequence"/>
</dbReference>
<protein>
    <submittedName>
        <fullName evidence="6">Uncharacterized protein</fullName>
    </submittedName>
</protein>
<comment type="subcellular location">
    <subcellularLocation>
        <location evidence="1">Membrane</location>
        <topology evidence="1">Multi-pass membrane protein</topology>
    </subcellularLocation>
</comment>
<name>A0A9P4QLW6_9PLEO</name>
<dbReference type="AlphaFoldDB" id="A0A9P4QLW6"/>
<sequence>MSFLTAFRIAVWGRPADTKEERRFLVKIDVFILTSCCLQYWTPLLDRANLNNAYVSGMKEDLAMPSNELNQINTVFWCVSW</sequence>
<organism evidence="6 7">
    <name type="scientific">Polyplosphaeria fusca</name>
    <dbReference type="NCBI Taxonomy" id="682080"/>
    <lineage>
        <taxon>Eukaryota</taxon>
        <taxon>Fungi</taxon>
        <taxon>Dikarya</taxon>
        <taxon>Ascomycota</taxon>
        <taxon>Pezizomycotina</taxon>
        <taxon>Dothideomycetes</taxon>
        <taxon>Pleosporomycetidae</taxon>
        <taxon>Pleosporales</taxon>
        <taxon>Tetraplosphaeriaceae</taxon>
        <taxon>Polyplosphaeria</taxon>
    </lineage>
</organism>
<keyword evidence="2" id="KW-0813">Transport</keyword>
<evidence type="ECO:0000313" key="6">
    <source>
        <dbReference type="EMBL" id="KAF2729752.1"/>
    </source>
</evidence>
<keyword evidence="5" id="KW-0472">Membrane</keyword>
<keyword evidence="7" id="KW-1185">Reference proteome</keyword>
<accession>A0A9P4QLW6</accession>
<comment type="caution">
    <text evidence="6">The sequence shown here is derived from an EMBL/GenBank/DDBJ whole genome shotgun (WGS) entry which is preliminary data.</text>
</comment>
<dbReference type="PANTHER" id="PTHR43791">
    <property type="entry name" value="PERMEASE-RELATED"/>
    <property type="match status" value="1"/>
</dbReference>
<evidence type="ECO:0000313" key="7">
    <source>
        <dbReference type="Proteomes" id="UP000799444"/>
    </source>
</evidence>
<proteinExistence type="predicted"/>
<evidence type="ECO:0000256" key="1">
    <source>
        <dbReference type="ARBA" id="ARBA00004141"/>
    </source>
</evidence>
<gene>
    <name evidence="6" type="ORF">EJ04DRAFT_446640</name>
</gene>
<dbReference type="GO" id="GO:0005886">
    <property type="term" value="C:plasma membrane"/>
    <property type="evidence" value="ECO:0007669"/>
    <property type="project" value="TreeGrafter"/>
</dbReference>
<evidence type="ECO:0000256" key="3">
    <source>
        <dbReference type="ARBA" id="ARBA00022692"/>
    </source>
</evidence>
<evidence type="ECO:0000256" key="5">
    <source>
        <dbReference type="ARBA" id="ARBA00023136"/>
    </source>
</evidence>
<dbReference type="OrthoDB" id="3639251at2759"/>
<dbReference type="PANTHER" id="PTHR43791:SF4">
    <property type="entry name" value="PANTOTHENATE TRANSPORTER FEN2"/>
    <property type="match status" value="1"/>
</dbReference>